<keyword evidence="11" id="KW-0627">Porphyrin biosynthesis</keyword>
<dbReference type="GO" id="GO:0006782">
    <property type="term" value="P:protoporphyrinogen IX biosynthetic process"/>
    <property type="evidence" value="ECO:0007669"/>
    <property type="project" value="UniProtKB-UniPathway"/>
</dbReference>
<dbReference type="Pfam" id="PF01208">
    <property type="entry name" value="URO-D"/>
    <property type="match status" value="1"/>
</dbReference>
<dbReference type="Proteomes" id="UP000014760">
    <property type="component" value="Unassembled WGS sequence"/>
</dbReference>
<evidence type="ECO:0000256" key="8">
    <source>
        <dbReference type="ARBA" id="ARBA00022490"/>
    </source>
</evidence>
<reference evidence="15" key="3">
    <citation type="submission" date="2015-06" db="UniProtKB">
        <authorList>
            <consortium name="EnsemblMetazoa"/>
        </authorList>
    </citation>
    <scope>IDENTIFICATION</scope>
</reference>
<evidence type="ECO:0000256" key="5">
    <source>
        <dbReference type="ARBA" id="ARBA00011738"/>
    </source>
</evidence>
<sequence length="363" mass="40569">MTSNKNFPALKNDLILRAARGEPVSRVPVWVKRQAGRYLPEYRKVSAEHGFLKICKTPELACEVTLQPLRRFDMDASIIFSDILVVPEAMGMNLTNTDSGPGYSNRLESPSDIERVHDDIDIEETLGYVLQAITLTRHKINGQCPLLGFCGAPWTLMCYMVEGKGSVTHMKARRWLYAHSADSHRLLQKITDVLVRYLIAQVEAGAQMLQLFEAHAGIMTQEQFREFALPYYKQILNRVKQGLKAKGLSVPMNVFAKDAHYALPDLSNSGFDVVSLDWTMNPSAARQVTANKVTLQGNLDPCALYADTETISAKVKDMLAQFGTGRYIANLGHGIYLDTNPDHLKAFVDAVHKHSENMLSAQE</sequence>
<comment type="pathway">
    <text evidence="3">Porphyrin-containing compound metabolism; protoporphyrin-IX biosynthesis; coproporphyrinogen-III from 5-aminolevulinate: step 4/4.</text>
</comment>
<dbReference type="HOGENOM" id="CLU_040933_0_0_1"/>
<dbReference type="OrthoDB" id="339900at2759"/>
<dbReference type="UniPathway" id="UPA00251">
    <property type="reaction ID" value="UER00321"/>
</dbReference>
<evidence type="ECO:0000256" key="7">
    <source>
        <dbReference type="ARBA" id="ARBA00014308"/>
    </source>
</evidence>
<dbReference type="CDD" id="cd00717">
    <property type="entry name" value="URO-D"/>
    <property type="match status" value="1"/>
</dbReference>
<evidence type="ECO:0000256" key="12">
    <source>
        <dbReference type="ARBA" id="ARBA00048411"/>
    </source>
</evidence>
<dbReference type="OMA" id="CAGQRGH"/>
<evidence type="ECO:0000256" key="6">
    <source>
        <dbReference type="ARBA" id="ARBA00012288"/>
    </source>
</evidence>
<organism evidence="14">
    <name type="scientific">Capitella teleta</name>
    <name type="common">Polychaete worm</name>
    <dbReference type="NCBI Taxonomy" id="283909"/>
    <lineage>
        <taxon>Eukaryota</taxon>
        <taxon>Metazoa</taxon>
        <taxon>Spiralia</taxon>
        <taxon>Lophotrochozoa</taxon>
        <taxon>Annelida</taxon>
        <taxon>Polychaeta</taxon>
        <taxon>Sedentaria</taxon>
        <taxon>Scolecida</taxon>
        <taxon>Capitellidae</taxon>
        <taxon>Capitella</taxon>
    </lineage>
</organism>
<dbReference type="EMBL" id="KB306105">
    <property type="protein sequence ID" value="ELU00207.1"/>
    <property type="molecule type" value="Genomic_DNA"/>
</dbReference>
<protein>
    <recommendedName>
        <fullName evidence="7">Uroporphyrinogen decarboxylase</fullName>
        <ecNumber evidence="6">4.1.1.37</ecNumber>
    </recommendedName>
</protein>
<evidence type="ECO:0000259" key="13">
    <source>
        <dbReference type="PROSITE" id="PS00907"/>
    </source>
</evidence>
<evidence type="ECO:0000256" key="1">
    <source>
        <dbReference type="ARBA" id="ARBA00002448"/>
    </source>
</evidence>
<evidence type="ECO:0000256" key="11">
    <source>
        <dbReference type="ARBA" id="ARBA00023244"/>
    </source>
</evidence>
<dbReference type="SUPFAM" id="SSF51726">
    <property type="entry name" value="UROD/MetE-like"/>
    <property type="match status" value="1"/>
</dbReference>
<evidence type="ECO:0000256" key="4">
    <source>
        <dbReference type="ARBA" id="ARBA00009935"/>
    </source>
</evidence>
<dbReference type="PROSITE" id="PS00907">
    <property type="entry name" value="UROD_2"/>
    <property type="match status" value="1"/>
</dbReference>
<dbReference type="InterPro" id="IPR006361">
    <property type="entry name" value="Uroporphyrinogen_deCO2ase_HemE"/>
</dbReference>
<dbReference type="PANTHER" id="PTHR21091">
    <property type="entry name" value="METHYLTETRAHYDROFOLATE:HOMOCYSTEINE METHYLTRANSFERASE RELATED"/>
    <property type="match status" value="1"/>
</dbReference>
<keyword evidence="10" id="KW-0456">Lyase</keyword>
<dbReference type="InterPro" id="IPR038071">
    <property type="entry name" value="UROD/MetE-like_sf"/>
</dbReference>
<dbReference type="EMBL" id="AMQN01001859">
    <property type="status" value="NOT_ANNOTATED_CDS"/>
    <property type="molecule type" value="Genomic_DNA"/>
</dbReference>
<feature type="domain" description="Uroporphyrinogen decarboxylase (URO-D)" evidence="13">
    <location>
        <begin position="147"/>
        <end position="163"/>
    </location>
</feature>
<comment type="subunit">
    <text evidence="5">Homodimer.</text>
</comment>
<proteinExistence type="inferred from homology"/>
<gene>
    <name evidence="14" type="ORF">CAPTEDRAFT_151369</name>
</gene>
<comment type="subcellular location">
    <subcellularLocation>
        <location evidence="2">Cytoplasm</location>
    </subcellularLocation>
</comment>
<dbReference type="GO" id="GO:0004853">
    <property type="term" value="F:uroporphyrinogen decarboxylase activity"/>
    <property type="evidence" value="ECO:0007669"/>
    <property type="project" value="UniProtKB-EC"/>
</dbReference>
<evidence type="ECO:0000256" key="9">
    <source>
        <dbReference type="ARBA" id="ARBA00022793"/>
    </source>
</evidence>
<dbReference type="PANTHER" id="PTHR21091:SF169">
    <property type="entry name" value="UROPORPHYRINOGEN DECARBOXYLASE"/>
    <property type="match status" value="1"/>
</dbReference>
<evidence type="ECO:0000256" key="2">
    <source>
        <dbReference type="ARBA" id="ARBA00004496"/>
    </source>
</evidence>
<dbReference type="EC" id="4.1.1.37" evidence="6"/>
<dbReference type="AlphaFoldDB" id="R7U935"/>
<keyword evidence="9" id="KW-0210">Decarboxylase</keyword>
<keyword evidence="16" id="KW-1185">Reference proteome</keyword>
<dbReference type="HAMAP" id="MF_00218">
    <property type="entry name" value="URO_D"/>
    <property type="match status" value="1"/>
</dbReference>
<evidence type="ECO:0000313" key="14">
    <source>
        <dbReference type="EMBL" id="ELU00207.1"/>
    </source>
</evidence>
<dbReference type="FunCoup" id="R7U935">
    <property type="interactions" value="834"/>
</dbReference>
<reference evidence="16" key="1">
    <citation type="submission" date="2012-12" db="EMBL/GenBank/DDBJ databases">
        <authorList>
            <person name="Hellsten U."/>
            <person name="Grimwood J."/>
            <person name="Chapman J.A."/>
            <person name="Shapiro H."/>
            <person name="Aerts A."/>
            <person name="Otillar R.P."/>
            <person name="Terry A.Y."/>
            <person name="Boore J.L."/>
            <person name="Simakov O."/>
            <person name="Marletaz F."/>
            <person name="Cho S.-J."/>
            <person name="Edsinger-Gonzales E."/>
            <person name="Havlak P."/>
            <person name="Kuo D.-H."/>
            <person name="Larsson T."/>
            <person name="Lv J."/>
            <person name="Arendt D."/>
            <person name="Savage R."/>
            <person name="Osoegawa K."/>
            <person name="de Jong P."/>
            <person name="Lindberg D.R."/>
            <person name="Seaver E.C."/>
            <person name="Weisblat D.A."/>
            <person name="Putnam N.H."/>
            <person name="Grigoriev I.V."/>
            <person name="Rokhsar D.S."/>
        </authorList>
    </citation>
    <scope>NUCLEOTIDE SEQUENCE</scope>
    <source>
        <strain evidence="16">I ESC-2004</strain>
    </source>
</reference>
<dbReference type="NCBIfam" id="TIGR01464">
    <property type="entry name" value="hemE"/>
    <property type="match status" value="1"/>
</dbReference>
<dbReference type="Gene3D" id="3.20.20.210">
    <property type="match status" value="1"/>
</dbReference>
<comment type="catalytic activity">
    <reaction evidence="12">
        <text>uroporphyrinogen III + 4 H(+) = coproporphyrinogen III + 4 CO2</text>
        <dbReference type="Rhea" id="RHEA:19865"/>
        <dbReference type="ChEBI" id="CHEBI:15378"/>
        <dbReference type="ChEBI" id="CHEBI:16526"/>
        <dbReference type="ChEBI" id="CHEBI:57308"/>
        <dbReference type="ChEBI" id="CHEBI:57309"/>
        <dbReference type="EC" id="4.1.1.37"/>
    </reaction>
    <physiologicalReaction direction="left-to-right" evidence="12">
        <dbReference type="Rhea" id="RHEA:19866"/>
    </physiologicalReaction>
</comment>
<name>R7U935_CAPTE</name>
<dbReference type="GO" id="GO:0005829">
    <property type="term" value="C:cytosol"/>
    <property type="evidence" value="ECO:0007669"/>
    <property type="project" value="TreeGrafter"/>
</dbReference>
<keyword evidence="8" id="KW-0963">Cytoplasm</keyword>
<dbReference type="FunFam" id="3.20.20.210:FF:000001">
    <property type="entry name" value="Uroporphyrinogen decarboxylase"/>
    <property type="match status" value="1"/>
</dbReference>
<evidence type="ECO:0000256" key="3">
    <source>
        <dbReference type="ARBA" id="ARBA00004804"/>
    </source>
</evidence>
<accession>R7U935</accession>
<evidence type="ECO:0000313" key="15">
    <source>
        <dbReference type="EnsemblMetazoa" id="CapteP151369"/>
    </source>
</evidence>
<comment type="similarity">
    <text evidence="4">Belongs to the uroporphyrinogen decarboxylase family.</text>
</comment>
<dbReference type="STRING" id="283909.R7U935"/>
<comment type="function">
    <text evidence="1">Catalyzes the decarboxylation of four acetate groups of uroporphyrinogen-III to yield coproporphyrinogen-III.</text>
</comment>
<evidence type="ECO:0000313" key="16">
    <source>
        <dbReference type="Proteomes" id="UP000014760"/>
    </source>
</evidence>
<dbReference type="EnsemblMetazoa" id="CapteT151369">
    <property type="protein sequence ID" value="CapteP151369"/>
    <property type="gene ID" value="CapteG151369"/>
</dbReference>
<evidence type="ECO:0000256" key="10">
    <source>
        <dbReference type="ARBA" id="ARBA00023239"/>
    </source>
</evidence>
<dbReference type="InterPro" id="IPR000257">
    <property type="entry name" value="Uroporphyrinogen_deCOase"/>
</dbReference>
<reference evidence="14 16" key="2">
    <citation type="journal article" date="2013" name="Nature">
        <title>Insights into bilaterian evolution from three spiralian genomes.</title>
        <authorList>
            <person name="Simakov O."/>
            <person name="Marletaz F."/>
            <person name="Cho S.J."/>
            <person name="Edsinger-Gonzales E."/>
            <person name="Havlak P."/>
            <person name="Hellsten U."/>
            <person name="Kuo D.H."/>
            <person name="Larsson T."/>
            <person name="Lv J."/>
            <person name="Arendt D."/>
            <person name="Savage R."/>
            <person name="Osoegawa K."/>
            <person name="de Jong P."/>
            <person name="Grimwood J."/>
            <person name="Chapman J.A."/>
            <person name="Shapiro H."/>
            <person name="Aerts A."/>
            <person name="Otillar R.P."/>
            <person name="Terry A.Y."/>
            <person name="Boore J.L."/>
            <person name="Grigoriev I.V."/>
            <person name="Lindberg D.R."/>
            <person name="Seaver E.C."/>
            <person name="Weisblat D.A."/>
            <person name="Putnam N.H."/>
            <person name="Rokhsar D.S."/>
        </authorList>
    </citation>
    <scope>NUCLEOTIDE SEQUENCE</scope>
    <source>
        <strain evidence="14 16">I ESC-2004</strain>
    </source>
</reference>